<protein>
    <submittedName>
        <fullName evidence="2">Uncharacterized protein</fullName>
    </submittedName>
</protein>
<accession>A0A3N0YHC1</accession>
<dbReference type="AlphaFoldDB" id="A0A3N0YHC1"/>
<dbReference type="EMBL" id="RJVU01042598">
    <property type="protein sequence ID" value="ROL45261.1"/>
    <property type="molecule type" value="Genomic_DNA"/>
</dbReference>
<reference evidence="2 3" key="1">
    <citation type="submission" date="2018-10" db="EMBL/GenBank/DDBJ databases">
        <title>Genome assembly for a Yunnan-Guizhou Plateau 3E fish, Anabarilius grahami (Regan), and its evolutionary and genetic applications.</title>
        <authorList>
            <person name="Jiang W."/>
        </authorList>
    </citation>
    <scope>NUCLEOTIDE SEQUENCE [LARGE SCALE GENOMIC DNA]</scope>
    <source>
        <strain evidence="2">AG-KIZ</strain>
        <tissue evidence="2">Muscle</tissue>
    </source>
</reference>
<proteinExistence type="predicted"/>
<evidence type="ECO:0000256" key="1">
    <source>
        <dbReference type="SAM" id="MobiDB-lite"/>
    </source>
</evidence>
<feature type="region of interest" description="Disordered" evidence="1">
    <location>
        <begin position="186"/>
        <end position="208"/>
    </location>
</feature>
<evidence type="ECO:0000313" key="3">
    <source>
        <dbReference type="Proteomes" id="UP000281406"/>
    </source>
</evidence>
<feature type="compositionally biased region" description="Polar residues" evidence="1">
    <location>
        <begin position="114"/>
        <end position="132"/>
    </location>
</feature>
<sequence length="248" mass="27162">MKQPVQHNPTSSVLGKSTFLLFKQEEYSVRHHALKKAPWAYNLSRHVASARGSVIKVQAKQTDYKGGHPSARALASQRHKSLFTVFSKIVRENTQKERKRSSSHPGAAPFLTRSHGSCSPLKSASQKHSSSTYPAARGALAIGRGDVIQQHILVSPGEAERKNNSLKLPNELTCEPYDCSRRIASAHTGLESPGTDADTSSLGKSAKRERSFPIGETLTVNNRQTHADGALKHRLCALLSRQKNARNV</sequence>
<dbReference type="Proteomes" id="UP000281406">
    <property type="component" value="Unassembled WGS sequence"/>
</dbReference>
<keyword evidence="3" id="KW-1185">Reference proteome</keyword>
<name>A0A3N0YHC1_ANAGA</name>
<gene>
    <name evidence="2" type="ORF">DPX16_17872</name>
</gene>
<feature type="region of interest" description="Disordered" evidence="1">
    <location>
        <begin position="93"/>
        <end position="132"/>
    </location>
</feature>
<comment type="caution">
    <text evidence="2">The sequence shown here is derived from an EMBL/GenBank/DDBJ whole genome shotgun (WGS) entry which is preliminary data.</text>
</comment>
<organism evidence="2 3">
    <name type="scientific">Anabarilius grahami</name>
    <name type="common">Kanglang fish</name>
    <name type="synonym">Barilius grahami</name>
    <dbReference type="NCBI Taxonomy" id="495550"/>
    <lineage>
        <taxon>Eukaryota</taxon>
        <taxon>Metazoa</taxon>
        <taxon>Chordata</taxon>
        <taxon>Craniata</taxon>
        <taxon>Vertebrata</taxon>
        <taxon>Euteleostomi</taxon>
        <taxon>Actinopterygii</taxon>
        <taxon>Neopterygii</taxon>
        <taxon>Teleostei</taxon>
        <taxon>Ostariophysi</taxon>
        <taxon>Cypriniformes</taxon>
        <taxon>Xenocyprididae</taxon>
        <taxon>Xenocypridinae</taxon>
        <taxon>Xenocypridinae incertae sedis</taxon>
        <taxon>Anabarilius</taxon>
    </lineage>
</organism>
<evidence type="ECO:0000313" key="2">
    <source>
        <dbReference type="EMBL" id="ROL45261.1"/>
    </source>
</evidence>